<name>A0ABP8QVL1_9SPHI</name>
<dbReference type="EMBL" id="BAABGR010000004">
    <property type="protein sequence ID" value="GAA4511195.1"/>
    <property type="molecule type" value="Genomic_DNA"/>
</dbReference>
<reference evidence="2" key="1">
    <citation type="journal article" date="2019" name="Int. J. Syst. Evol. Microbiol.">
        <title>The Global Catalogue of Microorganisms (GCM) 10K type strain sequencing project: providing services to taxonomists for standard genome sequencing and annotation.</title>
        <authorList>
            <consortium name="The Broad Institute Genomics Platform"/>
            <consortium name="The Broad Institute Genome Sequencing Center for Infectious Disease"/>
            <person name="Wu L."/>
            <person name="Ma J."/>
        </authorList>
    </citation>
    <scope>NUCLEOTIDE SEQUENCE [LARGE SCALE GENOMIC DNA]</scope>
    <source>
        <strain evidence="2">JCM 17858</strain>
    </source>
</reference>
<dbReference type="InterPro" id="IPR009097">
    <property type="entry name" value="Cyclic_Pdiesterase"/>
</dbReference>
<accession>A0ABP8QVL1</accession>
<sequence>MQYSIVVHPFTLIEEIRNIKQELKRRIGWYPSVNSLAHFTISQFKCDSTTLQEIQKRVRDRILNWEIREILLDGFGFFENSKTLYIRPEKHSCLYLEQLFAAVGEQVRAVVAEAYICTHPHLSIGRSLKPEQMAIANRLFNNYSGNFVCEGVMFREFNPERKQYDLKEFIRF</sequence>
<dbReference type="Pfam" id="PF13563">
    <property type="entry name" value="2_5_RNA_ligase2"/>
    <property type="match status" value="1"/>
</dbReference>
<protein>
    <recommendedName>
        <fullName evidence="3">2'-5' RNA ligase</fullName>
    </recommendedName>
</protein>
<gene>
    <name evidence="1" type="ORF">GCM10023173_03650</name>
</gene>
<keyword evidence="2" id="KW-1185">Reference proteome</keyword>
<organism evidence="1 2">
    <name type="scientific">Sphingobacterium thermophilum</name>
    <dbReference type="NCBI Taxonomy" id="768534"/>
    <lineage>
        <taxon>Bacteria</taxon>
        <taxon>Pseudomonadati</taxon>
        <taxon>Bacteroidota</taxon>
        <taxon>Sphingobacteriia</taxon>
        <taxon>Sphingobacteriales</taxon>
        <taxon>Sphingobacteriaceae</taxon>
        <taxon>Sphingobacterium</taxon>
    </lineage>
</organism>
<dbReference type="Proteomes" id="UP001500394">
    <property type="component" value="Unassembled WGS sequence"/>
</dbReference>
<evidence type="ECO:0000313" key="2">
    <source>
        <dbReference type="Proteomes" id="UP001500394"/>
    </source>
</evidence>
<comment type="caution">
    <text evidence="1">The sequence shown here is derived from an EMBL/GenBank/DDBJ whole genome shotgun (WGS) entry which is preliminary data.</text>
</comment>
<dbReference type="RefSeq" id="WP_082021823.1">
    <property type="nucleotide sequence ID" value="NZ_BAABGR010000004.1"/>
</dbReference>
<evidence type="ECO:0000313" key="1">
    <source>
        <dbReference type="EMBL" id="GAA4511195.1"/>
    </source>
</evidence>
<proteinExistence type="predicted"/>
<evidence type="ECO:0008006" key="3">
    <source>
        <dbReference type="Google" id="ProtNLM"/>
    </source>
</evidence>
<dbReference type="Gene3D" id="3.90.1140.10">
    <property type="entry name" value="Cyclic phosphodiesterase"/>
    <property type="match status" value="1"/>
</dbReference>
<dbReference type="SUPFAM" id="SSF55144">
    <property type="entry name" value="LigT-like"/>
    <property type="match status" value="1"/>
</dbReference>